<dbReference type="GO" id="GO:0000981">
    <property type="term" value="F:DNA-binding transcription factor activity, RNA polymerase II-specific"/>
    <property type="evidence" value="ECO:0007669"/>
    <property type="project" value="InterPro"/>
</dbReference>
<dbReference type="InParanoid" id="A0A067NBL8"/>
<feature type="region of interest" description="Disordered" evidence="6">
    <location>
        <begin position="1"/>
        <end position="20"/>
    </location>
</feature>
<dbReference type="PROSITE" id="PS50048">
    <property type="entry name" value="ZN2_CY6_FUNGAL_2"/>
    <property type="match status" value="1"/>
</dbReference>
<dbReference type="InterPro" id="IPR050815">
    <property type="entry name" value="TF_fung"/>
</dbReference>
<dbReference type="STRING" id="930990.A0A067NBL8"/>
<dbReference type="PANTHER" id="PTHR47338">
    <property type="entry name" value="ZN(II)2CYS6 TRANSCRIPTION FACTOR (EUROFUNG)-RELATED"/>
    <property type="match status" value="1"/>
</dbReference>
<dbReference type="PROSITE" id="PS00463">
    <property type="entry name" value="ZN2_CY6_FUNGAL_1"/>
    <property type="match status" value="1"/>
</dbReference>
<keyword evidence="2" id="KW-0479">Metal-binding</keyword>
<dbReference type="Pfam" id="PF00172">
    <property type="entry name" value="Zn_clus"/>
    <property type="match status" value="1"/>
</dbReference>
<dbReference type="InterPro" id="IPR001138">
    <property type="entry name" value="Zn2Cys6_DnaBD"/>
</dbReference>
<dbReference type="HOGENOM" id="CLU_022337_2_0_1"/>
<dbReference type="SUPFAM" id="SSF57701">
    <property type="entry name" value="Zn2/Cys6 DNA-binding domain"/>
    <property type="match status" value="1"/>
</dbReference>
<evidence type="ECO:0000256" key="6">
    <source>
        <dbReference type="SAM" id="MobiDB-lite"/>
    </source>
</evidence>
<keyword evidence="3" id="KW-0805">Transcription regulation</keyword>
<dbReference type="PANTHER" id="PTHR47338:SF29">
    <property type="entry name" value="ZN(2)-C6 FUNGAL-TYPE DOMAIN-CONTAINING PROTEIN"/>
    <property type="match status" value="1"/>
</dbReference>
<name>A0A067NBL8_BOTB1</name>
<feature type="region of interest" description="Disordered" evidence="6">
    <location>
        <begin position="95"/>
        <end position="117"/>
    </location>
</feature>
<proteinExistence type="predicted"/>
<dbReference type="EMBL" id="KL198016">
    <property type="protein sequence ID" value="KDQ21186.1"/>
    <property type="molecule type" value="Genomic_DNA"/>
</dbReference>
<keyword evidence="4" id="KW-0804">Transcription</keyword>
<dbReference type="SMART" id="SM00066">
    <property type="entry name" value="GAL4"/>
    <property type="match status" value="1"/>
</dbReference>
<dbReference type="InterPro" id="IPR036864">
    <property type="entry name" value="Zn2-C6_fun-type_DNA-bd_sf"/>
</dbReference>
<sequence length="280" mass="30350">MSAPEQASGSSGSGSSNGADAVVDTTIRLGKGKSCMLCRTKKRKCDGKQPACSQCARSGIEECDFPGFKRRSMIKILEERAEELMGQIKVAESRKTIEPRASTRGSTGVGSSRLSISYTHPRSDDALDVRWNSTTTTTPQAVYLPQSAMPDYLLGRMQSAAASGSSMVLFNVPKPLGGWDGVSEPPSGLQDTLAAVLTQPRCRCALPALPDPRTCPDPSMRNSLFLLACHFHGGIMTQLEPIFLRRLRGSLFPTNDEHVSQLDFIEASTHLTSYYFLVGR</sequence>
<feature type="compositionally biased region" description="Low complexity" evidence="6">
    <location>
        <begin position="100"/>
        <end position="115"/>
    </location>
</feature>
<feature type="domain" description="Zn(2)-C6 fungal-type" evidence="7">
    <location>
        <begin position="34"/>
        <end position="65"/>
    </location>
</feature>
<evidence type="ECO:0000313" key="9">
    <source>
        <dbReference type="Proteomes" id="UP000027195"/>
    </source>
</evidence>
<evidence type="ECO:0000313" key="8">
    <source>
        <dbReference type="EMBL" id="KDQ21186.1"/>
    </source>
</evidence>
<evidence type="ECO:0000256" key="5">
    <source>
        <dbReference type="ARBA" id="ARBA00023242"/>
    </source>
</evidence>
<gene>
    <name evidence="8" type="ORF">BOTBODRAFT_194791</name>
</gene>
<evidence type="ECO:0000256" key="3">
    <source>
        <dbReference type="ARBA" id="ARBA00023015"/>
    </source>
</evidence>
<evidence type="ECO:0000256" key="1">
    <source>
        <dbReference type="ARBA" id="ARBA00004123"/>
    </source>
</evidence>
<keyword evidence="5" id="KW-0539">Nucleus</keyword>
<evidence type="ECO:0000256" key="2">
    <source>
        <dbReference type="ARBA" id="ARBA00022723"/>
    </source>
</evidence>
<dbReference type="AlphaFoldDB" id="A0A067NBL8"/>
<dbReference type="GO" id="GO:0005634">
    <property type="term" value="C:nucleus"/>
    <property type="evidence" value="ECO:0007669"/>
    <property type="project" value="UniProtKB-SubCell"/>
</dbReference>
<dbReference type="OrthoDB" id="2309723at2759"/>
<comment type="subcellular location">
    <subcellularLocation>
        <location evidence="1">Nucleus</location>
    </subcellularLocation>
</comment>
<keyword evidence="9" id="KW-1185">Reference proteome</keyword>
<dbReference type="Proteomes" id="UP000027195">
    <property type="component" value="Unassembled WGS sequence"/>
</dbReference>
<dbReference type="GO" id="GO:0008270">
    <property type="term" value="F:zinc ion binding"/>
    <property type="evidence" value="ECO:0007669"/>
    <property type="project" value="InterPro"/>
</dbReference>
<dbReference type="Gene3D" id="4.10.240.10">
    <property type="entry name" value="Zn(2)-C6 fungal-type DNA-binding domain"/>
    <property type="match status" value="1"/>
</dbReference>
<dbReference type="CDD" id="cd00067">
    <property type="entry name" value="GAL4"/>
    <property type="match status" value="1"/>
</dbReference>
<protein>
    <recommendedName>
        <fullName evidence="7">Zn(2)-C6 fungal-type domain-containing protein</fullName>
    </recommendedName>
</protein>
<accession>A0A067NBL8</accession>
<reference evidence="9" key="1">
    <citation type="journal article" date="2014" name="Proc. Natl. Acad. Sci. U.S.A.">
        <title>Extensive sampling of basidiomycete genomes demonstrates inadequacy of the white-rot/brown-rot paradigm for wood decay fungi.</title>
        <authorList>
            <person name="Riley R."/>
            <person name="Salamov A.A."/>
            <person name="Brown D.W."/>
            <person name="Nagy L.G."/>
            <person name="Floudas D."/>
            <person name="Held B.W."/>
            <person name="Levasseur A."/>
            <person name="Lombard V."/>
            <person name="Morin E."/>
            <person name="Otillar R."/>
            <person name="Lindquist E.A."/>
            <person name="Sun H."/>
            <person name="LaButti K.M."/>
            <person name="Schmutz J."/>
            <person name="Jabbour D."/>
            <person name="Luo H."/>
            <person name="Baker S.E."/>
            <person name="Pisabarro A.G."/>
            <person name="Walton J.D."/>
            <person name="Blanchette R.A."/>
            <person name="Henrissat B."/>
            <person name="Martin F."/>
            <person name="Cullen D."/>
            <person name="Hibbett D.S."/>
            <person name="Grigoriev I.V."/>
        </authorList>
    </citation>
    <scope>NUCLEOTIDE SEQUENCE [LARGE SCALE GENOMIC DNA]</scope>
    <source>
        <strain evidence="9">FD-172 SS1</strain>
    </source>
</reference>
<evidence type="ECO:0000256" key="4">
    <source>
        <dbReference type="ARBA" id="ARBA00023163"/>
    </source>
</evidence>
<evidence type="ECO:0000259" key="7">
    <source>
        <dbReference type="PROSITE" id="PS50048"/>
    </source>
</evidence>
<organism evidence="8 9">
    <name type="scientific">Botryobasidium botryosum (strain FD-172 SS1)</name>
    <dbReference type="NCBI Taxonomy" id="930990"/>
    <lineage>
        <taxon>Eukaryota</taxon>
        <taxon>Fungi</taxon>
        <taxon>Dikarya</taxon>
        <taxon>Basidiomycota</taxon>
        <taxon>Agaricomycotina</taxon>
        <taxon>Agaricomycetes</taxon>
        <taxon>Cantharellales</taxon>
        <taxon>Botryobasidiaceae</taxon>
        <taxon>Botryobasidium</taxon>
    </lineage>
</organism>